<protein>
    <submittedName>
        <fullName evidence="1">Uncharacterized protein</fullName>
    </submittedName>
</protein>
<comment type="caution">
    <text evidence="1">The sequence shown here is derived from an EMBL/GenBank/DDBJ whole genome shotgun (WGS) entry which is preliminary data.</text>
</comment>
<dbReference type="EMBL" id="NMUH01001029">
    <property type="protein sequence ID" value="MQL88088.1"/>
    <property type="molecule type" value="Genomic_DNA"/>
</dbReference>
<evidence type="ECO:0000313" key="1">
    <source>
        <dbReference type="EMBL" id="MQL88088.1"/>
    </source>
</evidence>
<gene>
    <name evidence="1" type="ORF">Taro_020645</name>
</gene>
<keyword evidence="2" id="KW-1185">Reference proteome</keyword>
<dbReference type="Proteomes" id="UP000652761">
    <property type="component" value="Unassembled WGS sequence"/>
</dbReference>
<organism evidence="1 2">
    <name type="scientific">Colocasia esculenta</name>
    <name type="common">Wild taro</name>
    <name type="synonym">Arum esculentum</name>
    <dbReference type="NCBI Taxonomy" id="4460"/>
    <lineage>
        <taxon>Eukaryota</taxon>
        <taxon>Viridiplantae</taxon>
        <taxon>Streptophyta</taxon>
        <taxon>Embryophyta</taxon>
        <taxon>Tracheophyta</taxon>
        <taxon>Spermatophyta</taxon>
        <taxon>Magnoliopsida</taxon>
        <taxon>Liliopsida</taxon>
        <taxon>Araceae</taxon>
        <taxon>Aroideae</taxon>
        <taxon>Colocasieae</taxon>
        <taxon>Colocasia</taxon>
    </lineage>
</organism>
<proteinExistence type="predicted"/>
<sequence length="85" mass="9946">MEIRNSNSAENRRGVEFTTFWGRVEELLVAREVWIDHKKDIYFPYSSGTTCANRPLGIEQSMNSEPRPVQRMLLKRLVSHHAWAT</sequence>
<name>A0A843UWW4_COLES</name>
<dbReference type="AlphaFoldDB" id="A0A843UWW4"/>
<evidence type="ECO:0000313" key="2">
    <source>
        <dbReference type="Proteomes" id="UP000652761"/>
    </source>
</evidence>
<accession>A0A843UWW4</accession>
<reference evidence="1" key="1">
    <citation type="submission" date="2017-07" db="EMBL/GenBank/DDBJ databases">
        <title>Taro Niue Genome Assembly and Annotation.</title>
        <authorList>
            <person name="Atibalentja N."/>
            <person name="Keating K."/>
            <person name="Fields C.J."/>
        </authorList>
    </citation>
    <scope>NUCLEOTIDE SEQUENCE</scope>
    <source>
        <strain evidence="1">Niue_2</strain>
        <tissue evidence="1">Leaf</tissue>
    </source>
</reference>